<reference evidence="1" key="1">
    <citation type="journal article" date="2021" name="PLoS Genet.">
        <title>Mobile Type VI secretion system loci of the gut Bacteroidales display extensive intra-ecosystem transfer, multi-species spread and geographical clustering.</title>
        <authorList>
            <person name="Garcia-Bayona L."/>
            <person name="Coyne M.J."/>
            <person name="Comstock L.E."/>
        </authorList>
    </citation>
    <scope>NUCLEOTIDE SEQUENCE</scope>
    <source>
        <strain evidence="1">CL11T00C20</strain>
    </source>
</reference>
<dbReference type="AlphaFoldDB" id="A0A975Q7V3"/>
<dbReference type="Proteomes" id="UP000679226">
    <property type="component" value="Chromosome"/>
</dbReference>
<organism evidence="1 2">
    <name type="scientific">Bacteroides eggerthii</name>
    <dbReference type="NCBI Taxonomy" id="28111"/>
    <lineage>
        <taxon>Bacteria</taxon>
        <taxon>Pseudomonadati</taxon>
        <taxon>Bacteroidota</taxon>
        <taxon>Bacteroidia</taxon>
        <taxon>Bacteroidales</taxon>
        <taxon>Bacteroidaceae</taxon>
        <taxon>Bacteroides</taxon>
    </lineage>
</organism>
<evidence type="ECO:0000313" key="1">
    <source>
        <dbReference type="EMBL" id="QUT46942.1"/>
    </source>
</evidence>
<evidence type="ECO:0000313" key="2">
    <source>
        <dbReference type="Proteomes" id="UP000679226"/>
    </source>
</evidence>
<protein>
    <submittedName>
        <fullName evidence="1">Uncharacterized protein</fullName>
    </submittedName>
</protein>
<accession>A0A975Q7V3</accession>
<sequence>MTTIYTLQDGGTITATCASDFVTKLRESSRFDSECTDQEYMYHFADRYYDQTGNVVRADSPEHFLNDLVKYKYVTNQ</sequence>
<name>A0A975Q7V3_9BACE</name>
<proteinExistence type="predicted"/>
<dbReference type="KEGG" id="beg:INE88_03787"/>
<gene>
    <name evidence="1" type="ORF">INE88_03787</name>
</gene>
<dbReference type="RefSeq" id="WP_211454494.1">
    <property type="nucleotide sequence ID" value="NZ_CP072227.1"/>
</dbReference>
<dbReference type="EMBL" id="CP072227">
    <property type="protein sequence ID" value="QUT46942.1"/>
    <property type="molecule type" value="Genomic_DNA"/>
</dbReference>